<keyword evidence="5" id="KW-1185">Reference proteome</keyword>
<organism evidence="2 4">
    <name type="scientific">Ralstonia mannitolilytica</name>
    <dbReference type="NCBI Taxonomy" id="105219"/>
    <lineage>
        <taxon>Bacteria</taxon>
        <taxon>Pseudomonadati</taxon>
        <taxon>Pseudomonadota</taxon>
        <taxon>Betaproteobacteria</taxon>
        <taxon>Burkholderiales</taxon>
        <taxon>Burkholderiaceae</taxon>
        <taxon>Ralstonia</taxon>
    </lineage>
</organism>
<evidence type="ECO:0000313" key="5">
    <source>
        <dbReference type="Proteomes" id="UP001190452"/>
    </source>
</evidence>
<protein>
    <submittedName>
        <fullName evidence="2">Uncharacterized protein</fullName>
    </submittedName>
</protein>
<evidence type="ECO:0000256" key="1">
    <source>
        <dbReference type="SAM" id="MobiDB-lite"/>
    </source>
</evidence>
<feature type="region of interest" description="Disordered" evidence="1">
    <location>
        <begin position="1"/>
        <end position="26"/>
    </location>
</feature>
<name>A0AAD2AVB7_9RALS</name>
<dbReference type="AlphaFoldDB" id="A0AAD2AVB7"/>
<sequence>MKTTHSKEPAAAVQAGRMQDRTPGRGSRLTRMVCAAFALMGGALAAAPHANAEGLLVPAYIYPSGSGATQWNTLAANASTVPTTVILNPDSGPGTTQDPNYVAAVAKVRAAGGKVIGYVYTSYAQRPLSAVVQDINAYQALYQVDGFFIDEMTADGTTANVQFYQSVYNYIKGLSANYTVTGNPGTNVPEIYASLPVADQIVVFEDNARRYASYAPQAWQASYPTSRFAHIVYAASATQMQNFVQHASSKGAGSVYITSKTLPNPYGALPSYWSQEVAAVAAAK</sequence>
<dbReference type="Pfam" id="PF12138">
    <property type="entry name" value="Spherulin4"/>
    <property type="match status" value="1"/>
</dbReference>
<comment type="caution">
    <text evidence="2">The sequence shown here is derived from an EMBL/GenBank/DDBJ whole genome shotgun (WGS) entry which is preliminary data.</text>
</comment>
<evidence type="ECO:0000313" key="4">
    <source>
        <dbReference type="Proteomes" id="UP001190002"/>
    </source>
</evidence>
<reference evidence="2 5" key="1">
    <citation type="submission" date="2023-07" db="EMBL/GenBank/DDBJ databases">
        <authorList>
            <person name="Peeters C."/>
        </authorList>
    </citation>
    <scope>NUCLEOTIDE SEQUENCE</scope>
    <source>
        <strain evidence="3 5">R-77569</strain>
        <strain evidence="2">R-77591</strain>
    </source>
</reference>
<dbReference type="EMBL" id="CATVXE010000016">
    <property type="protein sequence ID" value="CAJ0689828.1"/>
    <property type="molecule type" value="Genomic_DNA"/>
</dbReference>
<dbReference type="InterPro" id="IPR021986">
    <property type="entry name" value="Spherulin4"/>
</dbReference>
<dbReference type="EMBL" id="CAUDKV010000015">
    <property type="protein sequence ID" value="CAJ0883364.1"/>
    <property type="molecule type" value="Genomic_DNA"/>
</dbReference>
<dbReference type="PANTHER" id="PTHR35040:SF9">
    <property type="entry name" value="4-LIKE CELL SURFACE PROTEIN, PUTATIVE (AFU_ORTHOLOGUE AFUA_4G14080)-RELATED"/>
    <property type="match status" value="1"/>
</dbReference>
<gene>
    <name evidence="3" type="ORF">R77569_03438</name>
    <name evidence="2" type="ORF">R77591_03479</name>
</gene>
<accession>A0AAD2AVB7</accession>
<evidence type="ECO:0000313" key="2">
    <source>
        <dbReference type="EMBL" id="CAJ0689828.1"/>
    </source>
</evidence>
<dbReference type="Proteomes" id="UP001190002">
    <property type="component" value="Unassembled WGS sequence"/>
</dbReference>
<proteinExistence type="predicted"/>
<dbReference type="Proteomes" id="UP001190452">
    <property type="component" value="Unassembled WGS sequence"/>
</dbReference>
<evidence type="ECO:0000313" key="3">
    <source>
        <dbReference type="EMBL" id="CAJ0883364.1"/>
    </source>
</evidence>
<dbReference type="PANTHER" id="PTHR35040">
    <property type="match status" value="1"/>
</dbReference>